<accession>X1RYL8</accession>
<feature type="non-terminal residue" evidence="1">
    <location>
        <position position="1"/>
    </location>
</feature>
<dbReference type="InterPro" id="IPR002835">
    <property type="entry name" value="CofC"/>
</dbReference>
<comment type="caution">
    <text evidence="1">The sequence shown here is derived from an EMBL/GenBank/DDBJ whole genome shotgun (WGS) entry which is preliminary data.</text>
</comment>
<sequence length="99" mass="11925">QPEIKELSYITRKLGIKQKGMDELLKDAQERNLKITIYDSFKSSFDIDIKQDLVLAYEYFKIFNLVETETYKFLKNNLKLTLQKRNKRNNRDFKIIKSN</sequence>
<dbReference type="GO" id="GO:0043814">
    <property type="term" value="F:phospholactate guanylyltransferase activity"/>
    <property type="evidence" value="ECO:0007669"/>
    <property type="project" value="InterPro"/>
</dbReference>
<evidence type="ECO:0000313" key="1">
    <source>
        <dbReference type="EMBL" id="GAI68305.1"/>
    </source>
</evidence>
<dbReference type="Pfam" id="PF01983">
    <property type="entry name" value="CofC"/>
    <property type="match status" value="1"/>
</dbReference>
<proteinExistence type="predicted"/>
<dbReference type="AlphaFoldDB" id="X1RYL8"/>
<protein>
    <submittedName>
        <fullName evidence="1">Uncharacterized protein</fullName>
    </submittedName>
</protein>
<organism evidence="1">
    <name type="scientific">marine sediment metagenome</name>
    <dbReference type="NCBI Taxonomy" id="412755"/>
    <lineage>
        <taxon>unclassified sequences</taxon>
        <taxon>metagenomes</taxon>
        <taxon>ecological metagenomes</taxon>
    </lineage>
</organism>
<reference evidence="1" key="1">
    <citation type="journal article" date="2014" name="Front. Microbiol.">
        <title>High frequency of phylogenetically diverse reductive dehalogenase-homologous genes in deep subseafloor sedimentary metagenomes.</title>
        <authorList>
            <person name="Kawai M."/>
            <person name="Futagami T."/>
            <person name="Toyoda A."/>
            <person name="Takaki Y."/>
            <person name="Nishi S."/>
            <person name="Hori S."/>
            <person name="Arai W."/>
            <person name="Tsubouchi T."/>
            <person name="Morono Y."/>
            <person name="Uchiyama I."/>
            <person name="Ito T."/>
            <person name="Fujiyama A."/>
            <person name="Inagaki F."/>
            <person name="Takami H."/>
        </authorList>
    </citation>
    <scope>NUCLEOTIDE SEQUENCE</scope>
    <source>
        <strain evidence="1">Expedition CK06-06</strain>
    </source>
</reference>
<dbReference type="EMBL" id="BARW01003544">
    <property type="protein sequence ID" value="GAI68305.1"/>
    <property type="molecule type" value="Genomic_DNA"/>
</dbReference>
<gene>
    <name evidence="1" type="ORF">S12H4_08958</name>
</gene>
<name>X1RYL8_9ZZZZ</name>